<proteinExistence type="predicted"/>
<dbReference type="EMBL" id="JAESDN010000008">
    <property type="protein sequence ID" value="KAG7047215.1"/>
    <property type="molecule type" value="Genomic_DNA"/>
</dbReference>
<dbReference type="Proteomes" id="UP000699042">
    <property type="component" value="Unassembled WGS sequence"/>
</dbReference>
<comment type="caution">
    <text evidence="2">The sequence shown here is derived from an EMBL/GenBank/DDBJ whole genome shotgun (WGS) entry which is preliminary data.</text>
</comment>
<organism evidence="2 3">
    <name type="scientific">Colletotrichum scovillei</name>
    <dbReference type="NCBI Taxonomy" id="1209932"/>
    <lineage>
        <taxon>Eukaryota</taxon>
        <taxon>Fungi</taxon>
        <taxon>Dikarya</taxon>
        <taxon>Ascomycota</taxon>
        <taxon>Pezizomycotina</taxon>
        <taxon>Sordariomycetes</taxon>
        <taxon>Hypocreomycetidae</taxon>
        <taxon>Glomerellales</taxon>
        <taxon>Glomerellaceae</taxon>
        <taxon>Colletotrichum</taxon>
        <taxon>Colletotrichum acutatum species complex</taxon>
    </lineage>
</organism>
<gene>
    <name evidence="2" type="ORF">JMJ77_015426</name>
</gene>
<sequence length="26" mass="2895">MLKEIPLGSKQNVPSFKPATETPERP</sequence>
<evidence type="ECO:0000313" key="2">
    <source>
        <dbReference type="EMBL" id="KAG7047215.1"/>
    </source>
</evidence>
<protein>
    <submittedName>
        <fullName evidence="2">Uncharacterized protein</fullName>
    </submittedName>
</protein>
<evidence type="ECO:0000256" key="1">
    <source>
        <dbReference type="SAM" id="MobiDB-lite"/>
    </source>
</evidence>
<name>A0A9P7UFX6_9PEZI</name>
<dbReference type="AlphaFoldDB" id="A0A9P7UFX6"/>
<reference evidence="2" key="1">
    <citation type="submission" date="2021-05" db="EMBL/GenBank/DDBJ databases">
        <title>Comparative genomics of three Colletotrichum scovillei strains and genetic complementation revealed genes involved fungal growth and virulence on chili pepper.</title>
        <authorList>
            <person name="Hsieh D.-K."/>
            <person name="Chuang S.-C."/>
            <person name="Chen C.-Y."/>
            <person name="Chao Y.-T."/>
            <person name="Lu M.-Y.J."/>
            <person name="Lee M.-H."/>
            <person name="Shih M.-C."/>
        </authorList>
    </citation>
    <scope>NUCLEOTIDE SEQUENCE</scope>
    <source>
        <strain evidence="2">Coll-153</strain>
    </source>
</reference>
<keyword evidence="3" id="KW-1185">Reference proteome</keyword>
<evidence type="ECO:0000313" key="3">
    <source>
        <dbReference type="Proteomes" id="UP000699042"/>
    </source>
</evidence>
<feature type="region of interest" description="Disordered" evidence="1">
    <location>
        <begin position="1"/>
        <end position="26"/>
    </location>
</feature>
<accession>A0A9P7UFX6</accession>